<dbReference type="Proteomes" id="UP000620064">
    <property type="component" value="Unassembled WGS sequence"/>
</dbReference>
<evidence type="ECO:0000256" key="4">
    <source>
        <dbReference type="ARBA" id="ARBA00023136"/>
    </source>
</evidence>
<comment type="subcellular location">
    <subcellularLocation>
        <location evidence="1">Cell membrane</location>
        <topology evidence="1">Multi-pass membrane protein</topology>
    </subcellularLocation>
</comment>
<dbReference type="InterPro" id="IPR027417">
    <property type="entry name" value="P-loop_NTPase"/>
</dbReference>
<keyword evidence="4 5" id="KW-0472">Membrane</keyword>
<evidence type="ECO:0000313" key="8">
    <source>
        <dbReference type="EMBL" id="GGP02440.1"/>
    </source>
</evidence>
<sequence>MANKNYKEKGIQLFKFITKERKDVANIYFYAIFSGLVQLSLPLGIQAIISYAMGATMVTSIYLLIALVVIGTWLVGFFRLKVMQIIEKIQQKIFVEYSIAFAEKLPKLNLTKINKYFLPELVNRFFDMPNLQKGMSKILLEIPTAIIQIFFGIILLSFYHPWFLIFGLMVILGVVFIFRITMEQGIASSLEESDKKYAVASWLEDIAHSVKTFKNNSATQMHLKETDHLVEEYLEHRTSHFQVLYFQYKTIIVFKVVIILTMLAIATYLLLNQQLNIGAFIATEIVVIMIMSAVEKLIKNLESYYDMITSMVKLSKVLDLPEENNGEVSLRDTQEGFEIEFKEVSVTFNDSSPILTEVNFKILPNTITAISGSLGAGKSVLMNLFAGFYEPTTGKILYDKTPFNNINKHIFRNQIGIYLNDVGIIKGTVLQNIQISNPEVTPEDITKTAIELGVENLTEYFTNGYYTEISETDSQLSFSSKKMILLLRAILGKTRFLILEDPFEGLGENLKENIWRYLKKMSEHRNIIMVTKEERFIAEAQHHLFLSNGNVQFKK</sequence>
<keyword evidence="3 5" id="KW-1133">Transmembrane helix</keyword>
<proteinExistence type="predicted"/>
<evidence type="ECO:0000259" key="6">
    <source>
        <dbReference type="PROSITE" id="PS50893"/>
    </source>
</evidence>
<dbReference type="Gene3D" id="1.20.1560.10">
    <property type="entry name" value="ABC transporter type 1, transmembrane domain"/>
    <property type="match status" value="1"/>
</dbReference>
<dbReference type="PROSITE" id="PS50929">
    <property type="entry name" value="ABC_TM1F"/>
    <property type="match status" value="1"/>
</dbReference>
<keyword evidence="9" id="KW-1185">Reference proteome</keyword>
<name>A0ABQ2NHK0_9FLAO</name>
<dbReference type="GO" id="GO:0005524">
    <property type="term" value="F:ATP binding"/>
    <property type="evidence" value="ECO:0007669"/>
    <property type="project" value="UniProtKB-KW"/>
</dbReference>
<reference evidence="9" key="1">
    <citation type="journal article" date="2019" name="Int. J. Syst. Evol. Microbiol.">
        <title>The Global Catalogue of Microorganisms (GCM) 10K type strain sequencing project: providing services to taxonomists for standard genome sequencing and annotation.</title>
        <authorList>
            <consortium name="The Broad Institute Genomics Platform"/>
            <consortium name="The Broad Institute Genome Sequencing Center for Infectious Disease"/>
            <person name="Wu L."/>
            <person name="Ma J."/>
        </authorList>
    </citation>
    <scope>NUCLEOTIDE SEQUENCE [LARGE SCALE GENOMIC DNA]</scope>
    <source>
        <strain evidence="9">CGMCC 1.7656</strain>
    </source>
</reference>
<evidence type="ECO:0000256" key="3">
    <source>
        <dbReference type="ARBA" id="ARBA00022989"/>
    </source>
</evidence>
<dbReference type="InterPro" id="IPR039421">
    <property type="entry name" value="Type_1_exporter"/>
</dbReference>
<feature type="domain" description="ABC transmembrane type-1" evidence="7">
    <location>
        <begin position="29"/>
        <end position="306"/>
    </location>
</feature>
<feature type="domain" description="ABC transporter" evidence="6">
    <location>
        <begin position="339"/>
        <end position="554"/>
    </location>
</feature>
<evidence type="ECO:0000256" key="2">
    <source>
        <dbReference type="ARBA" id="ARBA00022692"/>
    </source>
</evidence>
<dbReference type="Gene3D" id="3.40.50.300">
    <property type="entry name" value="P-loop containing nucleotide triphosphate hydrolases"/>
    <property type="match status" value="1"/>
</dbReference>
<dbReference type="SUPFAM" id="SSF90123">
    <property type="entry name" value="ABC transporter transmembrane region"/>
    <property type="match status" value="1"/>
</dbReference>
<dbReference type="SUPFAM" id="SSF52540">
    <property type="entry name" value="P-loop containing nucleoside triphosphate hydrolases"/>
    <property type="match status" value="1"/>
</dbReference>
<feature type="transmembrane region" description="Helical" evidence="5">
    <location>
        <begin position="162"/>
        <end position="180"/>
    </location>
</feature>
<evidence type="ECO:0000259" key="7">
    <source>
        <dbReference type="PROSITE" id="PS50929"/>
    </source>
</evidence>
<keyword evidence="2 5" id="KW-0812">Transmembrane</keyword>
<dbReference type="RefSeq" id="WP_188616674.1">
    <property type="nucleotide sequence ID" value="NZ_BMLV01000001.1"/>
</dbReference>
<dbReference type="PANTHER" id="PTHR43394:SF4">
    <property type="entry name" value="TOXIN SECRETION ABC TRANSPORTER ATP-BINDING PROTEIN"/>
    <property type="match status" value="1"/>
</dbReference>
<dbReference type="Pfam" id="PF00005">
    <property type="entry name" value="ABC_tran"/>
    <property type="match status" value="1"/>
</dbReference>
<dbReference type="PANTHER" id="PTHR43394">
    <property type="entry name" value="ATP-DEPENDENT PERMEASE MDL1, MITOCHONDRIAL"/>
    <property type="match status" value="1"/>
</dbReference>
<accession>A0ABQ2NHK0</accession>
<feature type="transmembrane region" description="Helical" evidence="5">
    <location>
        <begin position="138"/>
        <end position="156"/>
    </location>
</feature>
<evidence type="ECO:0000256" key="5">
    <source>
        <dbReference type="SAM" id="Phobius"/>
    </source>
</evidence>
<feature type="transmembrane region" description="Helical" evidence="5">
    <location>
        <begin position="27"/>
        <end position="49"/>
    </location>
</feature>
<evidence type="ECO:0000256" key="1">
    <source>
        <dbReference type="ARBA" id="ARBA00004651"/>
    </source>
</evidence>
<organism evidence="8 9">
    <name type="scientific">Cloacibacterium rupense</name>
    <dbReference type="NCBI Taxonomy" id="517423"/>
    <lineage>
        <taxon>Bacteria</taxon>
        <taxon>Pseudomonadati</taxon>
        <taxon>Bacteroidota</taxon>
        <taxon>Flavobacteriia</taxon>
        <taxon>Flavobacteriales</taxon>
        <taxon>Weeksellaceae</taxon>
    </lineage>
</organism>
<keyword evidence="8" id="KW-0547">Nucleotide-binding</keyword>
<gene>
    <name evidence="8" type="ORF">GCM10010992_06830</name>
</gene>
<dbReference type="InterPro" id="IPR036640">
    <property type="entry name" value="ABC1_TM_sf"/>
</dbReference>
<dbReference type="EMBL" id="BMLV01000001">
    <property type="protein sequence ID" value="GGP02440.1"/>
    <property type="molecule type" value="Genomic_DNA"/>
</dbReference>
<keyword evidence="8" id="KW-0067">ATP-binding</keyword>
<feature type="transmembrane region" description="Helical" evidence="5">
    <location>
        <begin position="61"/>
        <end position="80"/>
    </location>
</feature>
<protein>
    <submittedName>
        <fullName evidence="8">ABC transporter ATP-binding protein</fullName>
    </submittedName>
</protein>
<comment type="caution">
    <text evidence="8">The sequence shown here is derived from an EMBL/GenBank/DDBJ whole genome shotgun (WGS) entry which is preliminary data.</text>
</comment>
<dbReference type="InterPro" id="IPR003439">
    <property type="entry name" value="ABC_transporter-like_ATP-bd"/>
</dbReference>
<dbReference type="PROSITE" id="PS50893">
    <property type="entry name" value="ABC_TRANSPORTER_2"/>
    <property type="match status" value="1"/>
</dbReference>
<feature type="transmembrane region" description="Helical" evidence="5">
    <location>
        <begin position="252"/>
        <end position="271"/>
    </location>
</feature>
<evidence type="ECO:0000313" key="9">
    <source>
        <dbReference type="Proteomes" id="UP000620064"/>
    </source>
</evidence>
<dbReference type="InterPro" id="IPR011527">
    <property type="entry name" value="ABC1_TM_dom"/>
</dbReference>